<organism evidence="2 3">
    <name type="scientific">Arabis nemorensis</name>
    <dbReference type="NCBI Taxonomy" id="586526"/>
    <lineage>
        <taxon>Eukaryota</taxon>
        <taxon>Viridiplantae</taxon>
        <taxon>Streptophyta</taxon>
        <taxon>Embryophyta</taxon>
        <taxon>Tracheophyta</taxon>
        <taxon>Spermatophyta</taxon>
        <taxon>Magnoliopsida</taxon>
        <taxon>eudicotyledons</taxon>
        <taxon>Gunneridae</taxon>
        <taxon>Pentapetalae</taxon>
        <taxon>rosids</taxon>
        <taxon>malvids</taxon>
        <taxon>Brassicales</taxon>
        <taxon>Brassicaceae</taxon>
        <taxon>Arabideae</taxon>
        <taxon>Arabis</taxon>
    </lineage>
</organism>
<dbReference type="EMBL" id="CABITT030000008">
    <property type="protein sequence ID" value="VVB17532.1"/>
    <property type="molecule type" value="Genomic_DNA"/>
</dbReference>
<dbReference type="Proteomes" id="UP000489600">
    <property type="component" value="Unassembled WGS sequence"/>
</dbReference>
<feature type="region of interest" description="Disordered" evidence="1">
    <location>
        <begin position="73"/>
        <end position="105"/>
    </location>
</feature>
<comment type="caution">
    <text evidence="2">The sequence shown here is derived from an EMBL/GenBank/DDBJ whole genome shotgun (WGS) entry which is preliminary data.</text>
</comment>
<evidence type="ECO:0000256" key="1">
    <source>
        <dbReference type="SAM" id="MobiDB-lite"/>
    </source>
</evidence>
<reference evidence="2" key="1">
    <citation type="submission" date="2019-07" db="EMBL/GenBank/DDBJ databases">
        <authorList>
            <person name="Dittberner H."/>
        </authorList>
    </citation>
    <scope>NUCLEOTIDE SEQUENCE [LARGE SCALE GENOMIC DNA]</scope>
</reference>
<protein>
    <submittedName>
        <fullName evidence="2">Uncharacterized protein</fullName>
    </submittedName>
</protein>
<accession>A0A565CVE9</accession>
<evidence type="ECO:0000313" key="3">
    <source>
        <dbReference type="Proteomes" id="UP000489600"/>
    </source>
</evidence>
<name>A0A565CVE9_9BRAS</name>
<gene>
    <name evidence="2" type="ORF">ANE_LOCUS27976</name>
</gene>
<sequence length="105" mass="11596">MFFNLQLHAIVSNANPNSQDPQEANSEGLGANIITHIANKAIQDVIGNRKTLKHVYVNVEANEKNGFEIESKETVGGRKNKKRLAKTVSLTADYSDPGHHPPRHN</sequence>
<proteinExistence type="predicted"/>
<evidence type="ECO:0000313" key="2">
    <source>
        <dbReference type="EMBL" id="VVB17532.1"/>
    </source>
</evidence>
<dbReference type="OrthoDB" id="1101337at2759"/>
<keyword evidence="3" id="KW-1185">Reference proteome</keyword>
<dbReference type="AlphaFoldDB" id="A0A565CVE9"/>